<evidence type="ECO:0000259" key="8">
    <source>
        <dbReference type="Pfam" id="PF01699"/>
    </source>
</evidence>
<feature type="transmembrane region" description="Helical" evidence="7">
    <location>
        <begin position="137"/>
        <end position="158"/>
    </location>
</feature>
<dbReference type="InterPro" id="IPR004837">
    <property type="entry name" value="NaCa_Exmemb"/>
</dbReference>
<dbReference type="AlphaFoldDB" id="A0A7S2DE34"/>
<dbReference type="GO" id="GO:0012505">
    <property type="term" value="C:endomembrane system"/>
    <property type="evidence" value="ECO:0007669"/>
    <property type="project" value="UniProtKB-SubCell"/>
</dbReference>
<feature type="domain" description="Sodium/calcium exchanger membrane region" evidence="8">
    <location>
        <begin position="301"/>
        <end position="442"/>
    </location>
</feature>
<feature type="transmembrane region" description="Helical" evidence="7">
    <location>
        <begin position="68"/>
        <end position="85"/>
    </location>
</feature>
<feature type="transmembrane region" description="Helical" evidence="7">
    <location>
        <begin position="367"/>
        <end position="392"/>
    </location>
</feature>
<evidence type="ECO:0000256" key="5">
    <source>
        <dbReference type="ARBA" id="ARBA00023065"/>
    </source>
</evidence>
<gene>
    <name evidence="9" type="ORF">AAND1436_LOCUS25015</name>
</gene>
<name>A0A7S2DE34_9DINO</name>
<feature type="transmembrane region" description="Helical" evidence="7">
    <location>
        <begin position="212"/>
        <end position="235"/>
    </location>
</feature>
<evidence type="ECO:0000256" key="3">
    <source>
        <dbReference type="ARBA" id="ARBA00022692"/>
    </source>
</evidence>
<comment type="subcellular location">
    <subcellularLocation>
        <location evidence="1">Endomembrane system</location>
        <topology evidence="1">Multi-pass membrane protein</topology>
    </subcellularLocation>
</comment>
<dbReference type="PANTHER" id="PTHR31503">
    <property type="entry name" value="VACUOLAR CALCIUM ION TRANSPORTER"/>
    <property type="match status" value="1"/>
</dbReference>
<evidence type="ECO:0000256" key="2">
    <source>
        <dbReference type="ARBA" id="ARBA00022448"/>
    </source>
</evidence>
<feature type="transmembrane region" description="Helical" evidence="7">
    <location>
        <begin position="335"/>
        <end position="355"/>
    </location>
</feature>
<feature type="transmembrane region" description="Helical" evidence="7">
    <location>
        <begin position="398"/>
        <end position="420"/>
    </location>
</feature>
<evidence type="ECO:0000256" key="4">
    <source>
        <dbReference type="ARBA" id="ARBA00022989"/>
    </source>
</evidence>
<feature type="transmembrane region" description="Helical" evidence="7">
    <location>
        <begin position="295"/>
        <end position="315"/>
    </location>
</feature>
<dbReference type="Pfam" id="PF01699">
    <property type="entry name" value="Na_Ca_ex"/>
    <property type="match status" value="2"/>
</dbReference>
<dbReference type="GO" id="GO:0015369">
    <property type="term" value="F:calcium:proton antiporter activity"/>
    <property type="evidence" value="ECO:0007669"/>
    <property type="project" value="TreeGrafter"/>
</dbReference>
<organism evidence="9">
    <name type="scientific">Alexandrium andersonii</name>
    <dbReference type="NCBI Taxonomy" id="327968"/>
    <lineage>
        <taxon>Eukaryota</taxon>
        <taxon>Sar</taxon>
        <taxon>Alveolata</taxon>
        <taxon>Dinophyceae</taxon>
        <taxon>Gonyaulacales</taxon>
        <taxon>Pyrocystaceae</taxon>
        <taxon>Alexandrium</taxon>
    </lineage>
</organism>
<dbReference type="PANTHER" id="PTHR31503:SF22">
    <property type="entry name" value="VACUOLAR CALCIUM ION TRANSPORTER"/>
    <property type="match status" value="1"/>
</dbReference>
<evidence type="ECO:0000256" key="7">
    <source>
        <dbReference type="SAM" id="Phobius"/>
    </source>
</evidence>
<evidence type="ECO:0000256" key="1">
    <source>
        <dbReference type="ARBA" id="ARBA00004127"/>
    </source>
</evidence>
<feature type="transmembrane region" description="Helical" evidence="7">
    <location>
        <begin position="106"/>
        <end position="125"/>
    </location>
</feature>
<dbReference type="Gene3D" id="1.20.1420.30">
    <property type="entry name" value="NCX, central ion-binding region"/>
    <property type="match status" value="1"/>
</dbReference>
<accession>A0A7S2DE34</accession>
<feature type="domain" description="Sodium/calcium exchanger membrane region" evidence="8">
    <location>
        <begin position="71"/>
        <end position="271"/>
    </location>
</feature>
<evidence type="ECO:0000313" key="9">
    <source>
        <dbReference type="EMBL" id="CAD9452007.1"/>
    </source>
</evidence>
<keyword evidence="2" id="KW-0813">Transport</keyword>
<proteinExistence type="predicted"/>
<evidence type="ECO:0000256" key="6">
    <source>
        <dbReference type="ARBA" id="ARBA00023136"/>
    </source>
</evidence>
<feature type="transmembrane region" description="Helical" evidence="7">
    <location>
        <begin position="427"/>
        <end position="446"/>
    </location>
</feature>
<reference evidence="9" key="1">
    <citation type="submission" date="2021-01" db="EMBL/GenBank/DDBJ databases">
        <authorList>
            <person name="Corre E."/>
            <person name="Pelletier E."/>
            <person name="Niang G."/>
            <person name="Scheremetjew M."/>
            <person name="Finn R."/>
            <person name="Kale V."/>
            <person name="Holt S."/>
            <person name="Cochrane G."/>
            <person name="Meng A."/>
            <person name="Brown T."/>
            <person name="Cohen L."/>
        </authorList>
    </citation>
    <scope>NUCLEOTIDE SEQUENCE</scope>
    <source>
        <strain evidence="9">CCMP2222</strain>
    </source>
</reference>
<keyword evidence="3 7" id="KW-0812">Transmembrane</keyword>
<protein>
    <recommendedName>
        <fullName evidence="8">Sodium/calcium exchanger membrane region domain-containing protein</fullName>
    </recommendedName>
</protein>
<dbReference type="InterPro" id="IPR004713">
    <property type="entry name" value="CaH_exchang"/>
</dbReference>
<dbReference type="GO" id="GO:0006874">
    <property type="term" value="P:intracellular calcium ion homeostasis"/>
    <property type="evidence" value="ECO:0007669"/>
    <property type="project" value="TreeGrafter"/>
</dbReference>
<dbReference type="EMBL" id="HBGQ01051601">
    <property type="protein sequence ID" value="CAD9452007.1"/>
    <property type="molecule type" value="Transcribed_RNA"/>
</dbReference>
<sequence length="448" mass="48118">MPGAAAEMALSSGEPHHINHRTSRFVKGTMEHKPANVAGSGLMAILMHPLNVLLVTFPLGILSHMLNWGQICTFWFNFCALVPLAKILGDATEELAAGLKNDMLAGLLNATFGNAVEMVIMLQTLRAGYVDVVKATLLGSVLSNLLLVLGMSFFFGGIMSNGKKKIVIEAPVQHSQRKSIQRLGSQIVQSPEAESYTEFIGEKVQTFSVMSALVNTSMLLLSCLSFSLVTVFASQTTEDGNAVLETVLLPVSRTCSIIIMIAYAAYIFFQLVTHREAMAEDDGGEEGGGDDEEPALSIPTAVLVMLVVTCVVAFSSELLVSSLDEVVEHMGINKHFIGIILLPIVGNACEHASAIRFAIMDKCGLSIGIAVGSSTQMSLFVVPFSVLCGWFIGQDMDLNFGSLNTTVMSISVVVVLSVVVDGTANWLQGYLLMSAYFVVAVLYWHLPN</sequence>
<dbReference type="InterPro" id="IPR044880">
    <property type="entry name" value="NCX_ion-bd_dom_sf"/>
</dbReference>
<feature type="transmembrane region" description="Helical" evidence="7">
    <location>
        <begin position="37"/>
        <end position="62"/>
    </location>
</feature>
<keyword evidence="4 7" id="KW-1133">Transmembrane helix</keyword>
<feature type="transmembrane region" description="Helical" evidence="7">
    <location>
        <begin position="247"/>
        <end position="269"/>
    </location>
</feature>
<keyword evidence="5" id="KW-0406">Ion transport</keyword>
<keyword evidence="6 7" id="KW-0472">Membrane</keyword>
<dbReference type="GO" id="GO:0005774">
    <property type="term" value="C:vacuolar membrane"/>
    <property type="evidence" value="ECO:0007669"/>
    <property type="project" value="UniProtKB-ARBA"/>
</dbReference>